<dbReference type="EMBL" id="QJNU01000168">
    <property type="protein sequence ID" value="RYP05491.1"/>
    <property type="molecule type" value="Genomic_DNA"/>
</dbReference>
<gene>
    <name evidence="2" type="ORF">DL764_003751</name>
</gene>
<feature type="compositionally biased region" description="Basic and acidic residues" evidence="1">
    <location>
        <begin position="57"/>
        <end position="81"/>
    </location>
</feature>
<feature type="region of interest" description="Disordered" evidence="1">
    <location>
        <begin position="1"/>
        <end position="102"/>
    </location>
</feature>
<evidence type="ECO:0000313" key="3">
    <source>
        <dbReference type="Proteomes" id="UP000293360"/>
    </source>
</evidence>
<protein>
    <submittedName>
        <fullName evidence="2">Uncharacterized protein</fullName>
    </submittedName>
</protein>
<dbReference type="OrthoDB" id="4132874at2759"/>
<name>A0A4Q4TFA5_9PEZI</name>
<comment type="caution">
    <text evidence="2">The sequence shown here is derived from an EMBL/GenBank/DDBJ whole genome shotgun (WGS) entry which is preliminary data.</text>
</comment>
<feature type="compositionally biased region" description="Basic and acidic residues" evidence="1">
    <location>
        <begin position="8"/>
        <end position="22"/>
    </location>
</feature>
<accession>A0A4Q4TFA5</accession>
<sequence length="102" mass="10813">MSTTYSSHDTHAGHSDQLEQKPLDANQHGQAANIIAETTDSYGTKRPDPDLGSSMEAHAEKVKDQVDDAVAKGPKKADAHSGGRVLVGETGDLHDLAARKQP</sequence>
<evidence type="ECO:0000313" key="2">
    <source>
        <dbReference type="EMBL" id="RYP05491.1"/>
    </source>
</evidence>
<proteinExistence type="predicted"/>
<reference evidence="2 3" key="1">
    <citation type="submission" date="2018-06" db="EMBL/GenBank/DDBJ databases">
        <title>Complete Genomes of Monosporascus.</title>
        <authorList>
            <person name="Robinson A.J."/>
            <person name="Natvig D.O."/>
        </authorList>
    </citation>
    <scope>NUCLEOTIDE SEQUENCE [LARGE SCALE GENOMIC DNA]</scope>
    <source>
        <strain evidence="2 3">CBS 110550</strain>
    </source>
</reference>
<dbReference type="Proteomes" id="UP000293360">
    <property type="component" value="Unassembled WGS sequence"/>
</dbReference>
<dbReference type="AlphaFoldDB" id="A0A4Q4TFA5"/>
<evidence type="ECO:0000256" key="1">
    <source>
        <dbReference type="SAM" id="MobiDB-lite"/>
    </source>
</evidence>
<feature type="compositionally biased region" description="Basic and acidic residues" evidence="1">
    <location>
        <begin position="91"/>
        <end position="102"/>
    </location>
</feature>
<organism evidence="2 3">
    <name type="scientific">Monosporascus ibericus</name>
    <dbReference type="NCBI Taxonomy" id="155417"/>
    <lineage>
        <taxon>Eukaryota</taxon>
        <taxon>Fungi</taxon>
        <taxon>Dikarya</taxon>
        <taxon>Ascomycota</taxon>
        <taxon>Pezizomycotina</taxon>
        <taxon>Sordariomycetes</taxon>
        <taxon>Xylariomycetidae</taxon>
        <taxon>Xylariales</taxon>
        <taxon>Xylariales incertae sedis</taxon>
        <taxon>Monosporascus</taxon>
    </lineage>
</organism>
<keyword evidence="3" id="KW-1185">Reference proteome</keyword>